<dbReference type="Proteomes" id="UP000554520">
    <property type="component" value="Unassembled WGS sequence"/>
</dbReference>
<gene>
    <name evidence="2" type="ORF">FHS21_005808</name>
</gene>
<organism evidence="2 3">
    <name type="scientific">Phyllobacterium trifolii</name>
    <dbReference type="NCBI Taxonomy" id="300193"/>
    <lineage>
        <taxon>Bacteria</taxon>
        <taxon>Pseudomonadati</taxon>
        <taxon>Pseudomonadota</taxon>
        <taxon>Alphaproteobacteria</taxon>
        <taxon>Hyphomicrobiales</taxon>
        <taxon>Phyllobacteriaceae</taxon>
        <taxon>Phyllobacterium</taxon>
    </lineage>
</organism>
<protein>
    <submittedName>
        <fullName evidence="2">Uncharacterized protein</fullName>
    </submittedName>
</protein>
<proteinExistence type="predicted"/>
<sequence length="117" mass="12916">MWMSRNVDRPQASRQGGTKLKGGVGPKHLSTTGHTVAGVRRRSIIQDSVRKVLSAIHPRWHGLGVEVAATQFSSPSLFLRPRSTSPSFFGSPFDHIDSNCLLADNLRPQKPPFQQMV</sequence>
<dbReference type="EMBL" id="JACHXN010000031">
    <property type="protein sequence ID" value="MBB3149355.1"/>
    <property type="molecule type" value="Genomic_DNA"/>
</dbReference>
<comment type="caution">
    <text evidence="2">The sequence shown here is derived from an EMBL/GenBank/DDBJ whole genome shotgun (WGS) entry which is preliminary data.</text>
</comment>
<evidence type="ECO:0000256" key="1">
    <source>
        <dbReference type="SAM" id="MobiDB-lite"/>
    </source>
</evidence>
<evidence type="ECO:0000313" key="3">
    <source>
        <dbReference type="Proteomes" id="UP000554520"/>
    </source>
</evidence>
<dbReference type="AlphaFoldDB" id="A0A839UHE2"/>
<name>A0A839UHE2_9HYPH</name>
<evidence type="ECO:0000313" key="2">
    <source>
        <dbReference type="EMBL" id="MBB3149355.1"/>
    </source>
</evidence>
<accession>A0A839UHE2</accession>
<reference evidence="2 3" key="1">
    <citation type="submission" date="2020-08" db="EMBL/GenBank/DDBJ databases">
        <title>Genomic Encyclopedia of Type Strains, Phase III (KMG-III): the genomes of soil and plant-associated and newly described type strains.</title>
        <authorList>
            <person name="Whitman W."/>
        </authorList>
    </citation>
    <scope>NUCLEOTIDE SEQUENCE [LARGE SCALE GENOMIC DNA]</scope>
    <source>
        <strain evidence="2 3">CECT 7015</strain>
    </source>
</reference>
<keyword evidence="3" id="KW-1185">Reference proteome</keyword>
<feature type="region of interest" description="Disordered" evidence="1">
    <location>
        <begin position="1"/>
        <end position="36"/>
    </location>
</feature>